<feature type="region of interest" description="Disordered" evidence="1">
    <location>
        <begin position="90"/>
        <end position="119"/>
    </location>
</feature>
<dbReference type="InterPro" id="IPR055357">
    <property type="entry name" value="LRR_At1g61320_AtMIF1"/>
</dbReference>
<proteinExistence type="predicted"/>
<protein>
    <recommendedName>
        <fullName evidence="2">At1g61320/AtMIF1 LRR domain-containing protein</fullName>
    </recommendedName>
</protein>
<dbReference type="Pfam" id="PF23622">
    <property type="entry name" value="LRR_At1g61320_AtMIF1"/>
    <property type="match status" value="1"/>
</dbReference>
<gene>
    <name evidence="3" type="ORF">LVIROSA_LOCUS17339</name>
</gene>
<dbReference type="SUPFAM" id="SSF52047">
    <property type="entry name" value="RNI-like"/>
    <property type="match status" value="1"/>
</dbReference>
<evidence type="ECO:0000313" key="4">
    <source>
        <dbReference type="Proteomes" id="UP001157418"/>
    </source>
</evidence>
<accession>A0AAU9N896</accession>
<organism evidence="3 4">
    <name type="scientific">Lactuca virosa</name>
    <dbReference type="NCBI Taxonomy" id="75947"/>
    <lineage>
        <taxon>Eukaryota</taxon>
        <taxon>Viridiplantae</taxon>
        <taxon>Streptophyta</taxon>
        <taxon>Embryophyta</taxon>
        <taxon>Tracheophyta</taxon>
        <taxon>Spermatophyta</taxon>
        <taxon>Magnoliopsida</taxon>
        <taxon>eudicotyledons</taxon>
        <taxon>Gunneridae</taxon>
        <taxon>Pentapetalae</taxon>
        <taxon>asterids</taxon>
        <taxon>campanulids</taxon>
        <taxon>Asterales</taxon>
        <taxon>Asteraceae</taxon>
        <taxon>Cichorioideae</taxon>
        <taxon>Cichorieae</taxon>
        <taxon>Lactucinae</taxon>
        <taxon>Lactuca</taxon>
    </lineage>
</organism>
<evidence type="ECO:0000259" key="2">
    <source>
        <dbReference type="Pfam" id="PF23622"/>
    </source>
</evidence>
<dbReference type="PANTHER" id="PTHR34145">
    <property type="entry name" value="OS02G0105600 PROTEIN"/>
    <property type="match status" value="1"/>
</dbReference>
<dbReference type="AlphaFoldDB" id="A0AAU9N896"/>
<dbReference type="EMBL" id="CAKMRJ010003334">
    <property type="protein sequence ID" value="CAH1430575.1"/>
    <property type="molecule type" value="Genomic_DNA"/>
</dbReference>
<sequence>MVMNCNHLQVFREQENKLLKLKSFCDSNPLVNDAGYRLNVSDYKKNVNYYTIQYGILRNLSSVIEVFFNEKKTNDIPDYSMLEEKERYEEDICHRPHQRSSSTQYDMEEEQENNPTDETSRLKIKEDYISKLPYEVLAQILSIYPLDSGSKAVAIFTGLWNRPCIQHKGRTVKLQDFESIISSFLVNFDENNPLKKPRKLEFHYNRGSILTASIGLNKKLNLDFSKGKQEFPRQFGWEIVLNTLDFAQPSPYPFSVKTLKLTSVNYLSCELVTSLINKFRYVETLIIDKCNGLRSLRVEGLAKLTNLIVRDCVDLKSVFIETLELKTLRYGGPLCWFSLKNVMYLEDVMLDFECPGFIHLNHHHYNPLLRAIRDVKVLTLHGWMFKDVFGPLLFSKQNEEHFRFSKLEDLWWVDSCMEDHNINWLFCFLKFCTSLKRLFITIDPRSYSTPSAGDNERPIKVQKGQLRKLKMVKLEGFKEEEVAILLKERMLEVFGAEPRVVDVSQRMHARCLIRIPKRQAFGKEKESKKVKFHYKFVEEVEGNGGLCSKHPHMP</sequence>
<comment type="caution">
    <text evidence="3">The sequence shown here is derived from an EMBL/GenBank/DDBJ whole genome shotgun (WGS) entry which is preliminary data.</text>
</comment>
<dbReference type="PANTHER" id="PTHR34145:SF53">
    <property type="entry name" value="LEUCINE-RICH REPEAT DOMAIN SUPERFAMILY"/>
    <property type="match status" value="1"/>
</dbReference>
<keyword evidence="4" id="KW-1185">Reference proteome</keyword>
<feature type="domain" description="At1g61320/AtMIF1 LRR" evidence="2">
    <location>
        <begin position="255"/>
        <end position="490"/>
    </location>
</feature>
<evidence type="ECO:0000313" key="3">
    <source>
        <dbReference type="EMBL" id="CAH1430575.1"/>
    </source>
</evidence>
<dbReference type="InterPro" id="IPR053772">
    <property type="entry name" value="At1g61320/At1g61330-like"/>
</dbReference>
<reference evidence="3 4" key="1">
    <citation type="submission" date="2022-01" db="EMBL/GenBank/DDBJ databases">
        <authorList>
            <person name="Xiong W."/>
            <person name="Schranz E."/>
        </authorList>
    </citation>
    <scope>NUCLEOTIDE SEQUENCE [LARGE SCALE GENOMIC DNA]</scope>
</reference>
<dbReference type="Proteomes" id="UP001157418">
    <property type="component" value="Unassembled WGS sequence"/>
</dbReference>
<evidence type="ECO:0000256" key="1">
    <source>
        <dbReference type="SAM" id="MobiDB-lite"/>
    </source>
</evidence>
<name>A0AAU9N896_9ASTR</name>